<dbReference type="GO" id="GO:0000278">
    <property type="term" value="P:mitotic cell cycle"/>
    <property type="evidence" value="ECO:0007669"/>
    <property type="project" value="TreeGrafter"/>
</dbReference>
<dbReference type="Pfam" id="PF07727">
    <property type="entry name" value="RVT_2"/>
    <property type="match status" value="1"/>
</dbReference>
<dbReference type="OrthoDB" id="21018at2759"/>
<dbReference type="EMBL" id="SZYD01000019">
    <property type="protein sequence ID" value="KAD2393733.1"/>
    <property type="molecule type" value="Genomic_DNA"/>
</dbReference>
<feature type="domain" description="Integrase catalytic" evidence="14">
    <location>
        <begin position="180"/>
        <end position="351"/>
    </location>
</feature>
<name>A0A5N6LND4_9ASTR</name>
<evidence type="ECO:0000313" key="15">
    <source>
        <dbReference type="EMBL" id="KAD2393733.1"/>
    </source>
</evidence>
<dbReference type="GO" id="GO:0015074">
    <property type="term" value="P:DNA integration"/>
    <property type="evidence" value="ECO:0007669"/>
    <property type="project" value="InterPro"/>
</dbReference>
<keyword evidence="16" id="KW-1185">Reference proteome</keyword>
<dbReference type="GO" id="GO:0072354">
    <property type="term" value="F:histone H3T3 kinase activity"/>
    <property type="evidence" value="ECO:0007669"/>
    <property type="project" value="TreeGrafter"/>
</dbReference>
<keyword evidence="7" id="KW-0808">Transferase</keyword>
<dbReference type="PANTHER" id="PTHR24419">
    <property type="entry name" value="INTERLEUKIN-1 RECEPTOR-ASSOCIATED KINASE"/>
    <property type="match status" value="1"/>
</dbReference>
<dbReference type="SUPFAM" id="SSF56672">
    <property type="entry name" value="DNA/RNA polymerases"/>
    <property type="match status" value="1"/>
</dbReference>
<dbReference type="SUPFAM" id="SSF63411">
    <property type="entry name" value="LuxS/MPP-like metallohydrolase"/>
    <property type="match status" value="1"/>
</dbReference>
<dbReference type="GO" id="GO:0005524">
    <property type="term" value="F:ATP binding"/>
    <property type="evidence" value="ECO:0007669"/>
    <property type="project" value="UniProtKB-KW"/>
</dbReference>
<evidence type="ECO:0000259" key="14">
    <source>
        <dbReference type="PROSITE" id="PS50994"/>
    </source>
</evidence>
<feature type="compositionally biased region" description="Basic and acidic residues" evidence="13">
    <location>
        <begin position="463"/>
        <end position="475"/>
    </location>
</feature>
<evidence type="ECO:0000256" key="1">
    <source>
        <dbReference type="ARBA" id="ARBA00004286"/>
    </source>
</evidence>
<evidence type="ECO:0000256" key="13">
    <source>
        <dbReference type="SAM" id="MobiDB-lite"/>
    </source>
</evidence>
<feature type="region of interest" description="Disordered" evidence="13">
    <location>
        <begin position="451"/>
        <end position="481"/>
    </location>
</feature>
<evidence type="ECO:0000256" key="7">
    <source>
        <dbReference type="ARBA" id="ARBA00022679"/>
    </source>
</evidence>
<proteinExistence type="predicted"/>
<evidence type="ECO:0000256" key="9">
    <source>
        <dbReference type="ARBA" id="ARBA00022777"/>
    </source>
</evidence>
<sequence length="1479" mass="168316">MERAVLLRSISSCTSHACIRTFSRSSHRLSSNRYRLIPNFHWRSPLRHHLRLISTAIPSRLQFSARFSPITPRAIATSSQQFSPDAIDAHEDVAEKLGFEKVSEQFMAECKSTAILYRHKKTGCEVMSVLNDDEKKVFGVVFRTPPVLCGSRKYPFKGPFVELLKGSLHTFLNAFTYPDRTCYPVASTNTKFGKAKQLPFPQKSSFQSQECLELVHSDVFGPVKQPSMQEKSEVLEKFKEFEADAETQTGKQLRRLRSDNGGEYLSKEFSNYLKMKRIRRQLTCLNTPQQNGVSERKNRHISEVARSLIHEKHMPGSFWAEAMNTAMYIINRTPSQGMNYISPFEKLTGMKPNVIYFKIFGCVCYVFIPSHLRNKIEKRAVRCVFVGYDSEKKGWRCCDPGSGKIYVSRHVIFDENSSWWSDSSQTLPDSQLLKEEFKSFKVQLSIEDSDNANLEPDNINDSEGERNTNSEEVHLRRSQRVHKPNPKYANANIAMVESRLLKPENFEDVVLQVEWKIAMEEVQALQRNQTWELVPQPAGVNLVTCKWVYKVKRRADGSVDRFKARLVARGFSQKYGLDYEDTFSPVAKLTTIRVILAVAISKKWRLWQMDVNNAFLYGDLDHVIYMTQPMGFENKEHPEYVCKLKKAIYGLKQSPRAWFGKMGEFLEQNDFHMTNSDNSLFVKQIEVAARGRRFTTGTEPRKILMSYRLLFSRLRDYCVLVCVCDTQQLVPELRLSVAPLTTVVGIAAAGIFAGFRPLLPIVVQRLQLVLLLIRVFSTASAVIQDEIEMFVDCGSRLIGLSRNLDMDFYNLVDVYLDAVFFPKCVEDIQTFQQEGWHYELNNPSEEITYKGVVFLGSTEASREPASEAFWKRKRRGNVSACRKRFGPRSRPISDIKTLGLETTQEDKKKSKRNANAAPWQGKRVQAEGLPSGWLMGRKTRTQGKGYNKDLGGASNEREEDTPTTELDALEWLHKHSSRAPSASLSKILETSELSRDSFHNGVLNFSSQNEFSSSFIGSTHTIETVDEKDSEDVDFAIRNLSLSSQDSALDEHWDPVLELLKICGQSSPLTFSDVISEHCIAKVGEGTYGEVLIAGQTVCKIVPFDGDSLVNGEIQKKAEELLEEVMLSLTLNELRGNDTLIQNVCPTFIQTLSLRVCDGPYDDAMIRAWEEWDKKHFSGNDNPIDFAENQRFVVFVQEYGGQDLERFVLLNFKEACSLLVQVTMALAVAEAAFEFEHRDLHWGNILCRNGSETLQFILDGKKMHVKTYGMVASIIDFTLSRMKKGESIIFLDLSLDPGLFEGPKGDKQSETYRKMKQVTEDCWEGSFPKTNVLWLQYLVDILLQKKEYDRTSRDKRELRSFKKHLHGYKSAKESVFDPFFTLIWVCDRVGCTMRNYKQADGKFHKCWWWMMMANDAGGGGVGDGRDGVGKVVVLIGGGHGVGEHIRMKLCSAIELSGPVARLERSIRTTGLSVPVARVK</sequence>
<dbReference type="Pfam" id="PF25597">
    <property type="entry name" value="SH3_retrovirus"/>
    <property type="match status" value="1"/>
</dbReference>
<dbReference type="Gene3D" id="3.30.830.10">
    <property type="entry name" value="Metalloenzyme, LuxS/M16 peptidase-like"/>
    <property type="match status" value="2"/>
</dbReference>
<dbReference type="GO" id="GO:0005737">
    <property type="term" value="C:cytoplasm"/>
    <property type="evidence" value="ECO:0007669"/>
    <property type="project" value="UniProtKB-SubCell"/>
</dbReference>
<dbReference type="GO" id="GO:0005634">
    <property type="term" value="C:nucleus"/>
    <property type="evidence" value="ECO:0007669"/>
    <property type="project" value="TreeGrafter"/>
</dbReference>
<evidence type="ECO:0000256" key="11">
    <source>
        <dbReference type="ARBA" id="ARBA00047899"/>
    </source>
</evidence>
<dbReference type="GO" id="GO:0005694">
    <property type="term" value="C:chromosome"/>
    <property type="evidence" value="ECO:0007669"/>
    <property type="project" value="UniProtKB-SubCell"/>
</dbReference>
<dbReference type="GO" id="GO:0046872">
    <property type="term" value="F:metal ion binding"/>
    <property type="evidence" value="ECO:0007669"/>
    <property type="project" value="InterPro"/>
</dbReference>
<reference evidence="15 16" key="1">
    <citation type="submission" date="2019-05" db="EMBL/GenBank/DDBJ databases">
        <title>Mikania micrantha, genome provides insights into the molecular mechanism of rapid growth.</title>
        <authorList>
            <person name="Liu B."/>
        </authorList>
    </citation>
    <scope>NUCLEOTIDE SEQUENCE [LARGE SCALE GENOMIC DNA]</scope>
    <source>
        <strain evidence="15">NLD-2019</strain>
        <tissue evidence="15">Leaf</tissue>
    </source>
</reference>
<dbReference type="InterPro" id="IPR024604">
    <property type="entry name" value="GSG2_C"/>
</dbReference>
<organism evidence="15 16">
    <name type="scientific">Mikania micrantha</name>
    <name type="common">bitter vine</name>
    <dbReference type="NCBI Taxonomy" id="192012"/>
    <lineage>
        <taxon>Eukaryota</taxon>
        <taxon>Viridiplantae</taxon>
        <taxon>Streptophyta</taxon>
        <taxon>Embryophyta</taxon>
        <taxon>Tracheophyta</taxon>
        <taxon>Spermatophyta</taxon>
        <taxon>Magnoliopsida</taxon>
        <taxon>eudicotyledons</taxon>
        <taxon>Gunneridae</taxon>
        <taxon>Pentapetalae</taxon>
        <taxon>asterids</taxon>
        <taxon>campanulids</taxon>
        <taxon>Asterales</taxon>
        <taxon>Asteraceae</taxon>
        <taxon>Asteroideae</taxon>
        <taxon>Heliantheae alliance</taxon>
        <taxon>Eupatorieae</taxon>
        <taxon>Mikania</taxon>
    </lineage>
</organism>
<comment type="catalytic activity">
    <reaction evidence="12">
        <text>L-seryl-[protein] + ATP = O-phospho-L-seryl-[protein] + ADP + H(+)</text>
        <dbReference type="Rhea" id="RHEA:17989"/>
        <dbReference type="Rhea" id="RHEA-COMP:9863"/>
        <dbReference type="Rhea" id="RHEA-COMP:11604"/>
        <dbReference type="ChEBI" id="CHEBI:15378"/>
        <dbReference type="ChEBI" id="CHEBI:29999"/>
        <dbReference type="ChEBI" id="CHEBI:30616"/>
        <dbReference type="ChEBI" id="CHEBI:83421"/>
        <dbReference type="ChEBI" id="CHEBI:456216"/>
        <dbReference type="EC" id="2.7.11.1"/>
    </reaction>
</comment>
<dbReference type="SUPFAM" id="SSF56112">
    <property type="entry name" value="Protein kinase-like (PK-like)"/>
    <property type="match status" value="1"/>
</dbReference>
<dbReference type="InterPro" id="IPR001584">
    <property type="entry name" value="Integrase_cat-core"/>
</dbReference>
<dbReference type="Pfam" id="PF12330">
    <property type="entry name" value="Haspin_kinase"/>
    <property type="match status" value="1"/>
</dbReference>
<feature type="region of interest" description="Disordered" evidence="13">
    <location>
        <begin position="934"/>
        <end position="963"/>
    </location>
</feature>
<dbReference type="GO" id="GO:0035556">
    <property type="term" value="P:intracellular signal transduction"/>
    <property type="evidence" value="ECO:0007669"/>
    <property type="project" value="TreeGrafter"/>
</dbReference>
<dbReference type="InterPro" id="IPR011009">
    <property type="entry name" value="Kinase-like_dom_sf"/>
</dbReference>
<dbReference type="PROSITE" id="PS50994">
    <property type="entry name" value="INTEGRASE"/>
    <property type="match status" value="1"/>
</dbReference>
<evidence type="ECO:0000256" key="3">
    <source>
        <dbReference type="ARBA" id="ARBA00012513"/>
    </source>
</evidence>
<comment type="caution">
    <text evidence="15">The sequence shown here is derived from an EMBL/GenBank/DDBJ whole genome shotgun (WGS) entry which is preliminary data.</text>
</comment>
<dbReference type="Gene3D" id="3.30.200.20">
    <property type="entry name" value="Phosphorylase Kinase, domain 1"/>
    <property type="match status" value="1"/>
</dbReference>
<dbReference type="SUPFAM" id="SSF53098">
    <property type="entry name" value="Ribonuclease H-like"/>
    <property type="match status" value="1"/>
</dbReference>
<comment type="subcellular location">
    <subcellularLocation>
        <location evidence="1">Chromosome</location>
    </subcellularLocation>
    <subcellularLocation>
        <location evidence="2">Cytoplasm</location>
    </subcellularLocation>
</comment>
<keyword evidence="9" id="KW-0418">Kinase</keyword>
<feature type="region of interest" description="Disordered" evidence="13">
    <location>
        <begin position="900"/>
        <end position="922"/>
    </location>
</feature>
<dbReference type="InterPro" id="IPR013103">
    <property type="entry name" value="RVT_2"/>
</dbReference>
<evidence type="ECO:0000313" key="16">
    <source>
        <dbReference type="Proteomes" id="UP000326396"/>
    </source>
</evidence>
<evidence type="ECO:0000256" key="4">
    <source>
        <dbReference type="ARBA" id="ARBA00022454"/>
    </source>
</evidence>
<keyword evidence="10" id="KW-0067">ATP-binding</keyword>
<evidence type="ECO:0000256" key="10">
    <source>
        <dbReference type="ARBA" id="ARBA00022840"/>
    </source>
</evidence>
<dbReference type="PANTHER" id="PTHR24419:SF18">
    <property type="entry name" value="SERINE_THREONINE-PROTEIN KINASE HASPIN"/>
    <property type="match status" value="1"/>
</dbReference>
<keyword evidence="5" id="KW-0963">Cytoplasm</keyword>
<comment type="catalytic activity">
    <reaction evidence="11">
        <text>L-threonyl-[protein] + ATP = O-phospho-L-threonyl-[protein] + ADP + H(+)</text>
        <dbReference type="Rhea" id="RHEA:46608"/>
        <dbReference type="Rhea" id="RHEA-COMP:11060"/>
        <dbReference type="Rhea" id="RHEA-COMP:11605"/>
        <dbReference type="ChEBI" id="CHEBI:15378"/>
        <dbReference type="ChEBI" id="CHEBI:30013"/>
        <dbReference type="ChEBI" id="CHEBI:30616"/>
        <dbReference type="ChEBI" id="CHEBI:61977"/>
        <dbReference type="ChEBI" id="CHEBI:456216"/>
        <dbReference type="EC" id="2.7.11.1"/>
    </reaction>
</comment>
<keyword evidence="4" id="KW-0158">Chromosome</keyword>
<dbReference type="InterPro" id="IPR011249">
    <property type="entry name" value="Metalloenz_LuxS/M16"/>
</dbReference>
<gene>
    <name evidence="15" type="ORF">E3N88_40710</name>
</gene>
<dbReference type="Gene3D" id="1.10.510.10">
    <property type="entry name" value="Transferase(Phosphotransferase) domain 1"/>
    <property type="match status" value="1"/>
</dbReference>
<evidence type="ECO:0000256" key="8">
    <source>
        <dbReference type="ARBA" id="ARBA00022741"/>
    </source>
</evidence>
<dbReference type="InterPro" id="IPR012337">
    <property type="entry name" value="RNaseH-like_sf"/>
</dbReference>
<evidence type="ECO:0000256" key="2">
    <source>
        <dbReference type="ARBA" id="ARBA00004496"/>
    </source>
</evidence>
<evidence type="ECO:0000256" key="12">
    <source>
        <dbReference type="ARBA" id="ARBA00048679"/>
    </source>
</evidence>
<keyword evidence="6" id="KW-0723">Serine/threonine-protein kinase</keyword>
<dbReference type="Proteomes" id="UP000326396">
    <property type="component" value="Linkage Group LG9"/>
</dbReference>
<dbReference type="SMART" id="SM01331">
    <property type="entry name" value="DUF3635"/>
    <property type="match status" value="1"/>
</dbReference>
<keyword evidence="8" id="KW-0547">Nucleotide-binding</keyword>
<protein>
    <recommendedName>
        <fullName evidence="3">non-specific serine/threonine protein kinase</fullName>
        <ecNumber evidence="3">2.7.11.1</ecNumber>
    </recommendedName>
</protein>
<dbReference type="InterPro" id="IPR043502">
    <property type="entry name" value="DNA/RNA_pol_sf"/>
</dbReference>
<evidence type="ECO:0000256" key="6">
    <source>
        <dbReference type="ARBA" id="ARBA00022527"/>
    </source>
</evidence>
<dbReference type="FunFam" id="1.10.510.10:FF:000401">
    <property type="entry name" value="serine/threonine-protein kinase haspin"/>
    <property type="match status" value="1"/>
</dbReference>
<dbReference type="EC" id="2.7.11.1" evidence="3"/>
<evidence type="ECO:0000256" key="5">
    <source>
        <dbReference type="ARBA" id="ARBA00022490"/>
    </source>
</evidence>
<dbReference type="InterPro" id="IPR057670">
    <property type="entry name" value="SH3_retrovirus"/>
</dbReference>
<accession>A0A5N6LND4</accession>